<dbReference type="GO" id="GO:0051537">
    <property type="term" value="F:2 iron, 2 sulfur cluster binding"/>
    <property type="evidence" value="ECO:0007669"/>
    <property type="project" value="UniProtKB-KW"/>
</dbReference>
<dbReference type="SUPFAM" id="SSF50022">
    <property type="entry name" value="ISP domain"/>
    <property type="match status" value="1"/>
</dbReference>
<keyword evidence="5" id="KW-0411">Iron-sulfur</keyword>
<dbReference type="GO" id="GO:0051213">
    <property type="term" value="F:dioxygenase activity"/>
    <property type="evidence" value="ECO:0007669"/>
    <property type="project" value="UniProtKB-KW"/>
</dbReference>
<protein>
    <submittedName>
        <fullName evidence="7">Aromatic-ring-hydroxylating dioxygenase subunit alpha</fullName>
    </submittedName>
</protein>
<dbReference type="CDD" id="cd08878">
    <property type="entry name" value="RHO_alpha_C_DMO-like"/>
    <property type="match status" value="1"/>
</dbReference>
<dbReference type="Pfam" id="PF00355">
    <property type="entry name" value="Rieske"/>
    <property type="match status" value="1"/>
</dbReference>
<organism evidence="7 8">
    <name type="scientific">Novosphingobium pentaromativorans</name>
    <dbReference type="NCBI Taxonomy" id="205844"/>
    <lineage>
        <taxon>Bacteria</taxon>
        <taxon>Pseudomonadati</taxon>
        <taxon>Pseudomonadota</taxon>
        <taxon>Alphaproteobacteria</taxon>
        <taxon>Sphingomonadales</taxon>
        <taxon>Sphingomonadaceae</taxon>
        <taxon>Novosphingobium</taxon>
    </lineage>
</organism>
<keyword evidence="3" id="KW-0560">Oxidoreductase</keyword>
<dbReference type="PROSITE" id="PS00570">
    <property type="entry name" value="RING_HYDROXYL_ALPHA"/>
    <property type="match status" value="1"/>
</dbReference>
<keyword evidence="2" id="KW-0479">Metal-binding</keyword>
<sequence>MFIRNTWYVAAFAAEIEPGKTLARRFLNEPVVLFRTSDGQIAALEDRCSHRAMPLSAGHVEGDVIRCCYHGVEFNRLGACTRIPNQTRIPPSANVRHYPVLEKDHLIWIWMGDEALADPATVIDSPEHNDPAWTWRPYNFHVKADWQLIIDNIMDLTHVPYIHARTIGGNPEQHYGADTKVEFDGNKVTLLRKMPNSVPPRSYIDAGGFKGRVDRWQEVRFEPRVGMTCRVNAGGCDVGTGAYEGRRDNGFMLANNHFITPETDKTSHYLWTICTTASKESGVPEVLFDQFFDTITEDEETLQAQQLRIDDNPGRPFVGIASDGAVNQARRVLSNLFEAEQGELVAAE</sequence>
<accession>A0A2W5QGL3</accession>
<gene>
    <name evidence="7" type="ORF">DI555_22575</name>
</gene>
<evidence type="ECO:0000256" key="2">
    <source>
        <dbReference type="ARBA" id="ARBA00022723"/>
    </source>
</evidence>
<proteinExistence type="predicted"/>
<feature type="domain" description="Rieske" evidence="6">
    <location>
        <begin position="8"/>
        <end position="109"/>
    </location>
</feature>
<dbReference type="PANTHER" id="PTHR21266:SF60">
    <property type="entry name" value="3-KETOSTEROID-9-ALPHA-MONOOXYGENASE, OXYGENASE COMPONENT"/>
    <property type="match status" value="1"/>
</dbReference>
<keyword evidence="7" id="KW-0223">Dioxygenase</keyword>
<comment type="caution">
    <text evidence="7">The sequence shown here is derived from an EMBL/GenBank/DDBJ whole genome shotgun (WGS) entry which is preliminary data.</text>
</comment>
<dbReference type="InterPro" id="IPR050584">
    <property type="entry name" value="Cholesterol_7-desaturase"/>
</dbReference>
<keyword evidence="4" id="KW-0408">Iron</keyword>
<dbReference type="InterPro" id="IPR036922">
    <property type="entry name" value="Rieske_2Fe-2S_sf"/>
</dbReference>
<evidence type="ECO:0000256" key="5">
    <source>
        <dbReference type="ARBA" id="ARBA00023014"/>
    </source>
</evidence>
<evidence type="ECO:0000256" key="4">
    <source>
        <dbReference type="ARBA" id="ARBA00023004"/>
    </source>
</evidence>
<dbReference type="Proteomes" id="UP000249082">
    <property type="component" value="Unassembled WGS sequence"/>
</dbReference>
<dbReference type="InterPro" id="IPR044043">
    <property type="entry name" value="VanA_C_cat"/>
</dbReference>
<dbReference type="Gene3D" id="3.90.380.10">
    <property type="entry name" value="Naphthalene 1,2-dioxygenase Alpha Subunit, Chain A, domain 1"/>
    <property type="match status" value="1"/>
</dbReference>
<dbReference type="GO" id="GO:0005506">
    <property type="term" value="F:iron ion binding"/>
    <property type="evidence" value="ECO:0007669"/>
    <property type="project" value="InterPro"/>
</dbReference>
<dbReference type="AlphaFoldDB" id="A0A2W5QGL3"/>
<dbReference type="PROSITE" id="PS51296">
    <property type="entry name" value="RIESKE"/>
    <property type="match status" value="1"/>
</dbReference>
<name>A0A2W5QGL3_9SPHN</name>
<dbReference type="SUPFAM" id="SSF55961">
    <property type="entry name" value="Bet v1-like"/>
    <property type="match status" value="1"/>
</dbReference>
<dbReference type="PANTHER" id="PTHR21266">
    <property type="entry name" value="IRON-SULFUR DOMAIN CONTAINING PROTEIN"/>
    <property type="match status" value="1"/>
</dbReference>
<evidence type="ECO:0000256" key="3">
    <source>
        <dbReference type="ARBA" id="ARBA00023002"/>
    </source>
</evidence>
<dbReference type="Gene3D" id="2.102.10.10">
    <property type="entry name" value="Rieske [2Fe-2S] iron-sulphur domain"/>
    <property type="match status" value="1"/>
</dbReference>
<dbReference type="InterPro" id="IPR017941">
    <property type="entry name" value="Rieske_2Fe-2S"/>
</dbReference>
<evidence type="ECO:0000256" key="1">
    <source>
        <dbReference type="ARBA" id="ARBA00022714"/>
    </source>
</evidence>
<evidence type="ECO:0000313" key="8">
    <source>
        <dbReference type="Proteomes" id="UP000249082"/>
    </source>
</evidence>
<keyword evidence="1" id="KW-0001">2Fe-2S</keyword>
<evidence type="ECO:0000259" key="6">
    <source>
        <dbReference type="PROSITE" id="PS51296"/>
    </source>
</evidence>
<evidence type="ECO:0000313" key="7">
    <source>
        <dbReference type="EMBL" id="PZQ50610.1"/>
    </source>
</evidence>
<dbReference type="InterPro" id="IPR015881">
    <property type="entry name" value="ARHD_Rieske_2Fe_2S"/>
</dbReference>
<dbReference type="EMBL" id="QFPX01000035">
    <property type="protein sequence ID" value="PZQ50610.1"/>
    <property type="molecule type" value="Genomic_DNA"/>
</dbReference>
<reference evidence="7 8" key="1">
    <citation type="submission" date="2017-08" db="EMBL/GenBank/DDBJ databases">
        <title>Infants hospitalized years apart are colonized by the same room-sourced microbial strains.</title>
        <authorList>
            <person name="Brooks B."/>
            <person name="Olm M.R."/>
            <person name="Firek B.A."/>
            <person name="Baker R."/>
            <person name="Thomas B.C."/>
            <person name="Morowitz M.J."/>
            <person name="Banfield J.F."/>
        </authorList>
    </citation>
    <scope>NUCLEOTIDE SEQUENCE [LARGE SCALE GENOMIC DNA]</scope>
    <source>
        <strain evidence="7">S2_005_002_R2_33</strain>
    </source>
</reference>
<dbReference type="Pfam" id="PF19112">
    <property type="entry name" value="VanA_C"/>
    <property type="match status" value="1"/>
</dbReference>